<sequence>MNLDAYPTRVILMAEYCAGLPLWDRSPSPDAWGGPLPRGVLGLSDDLENRLVGWNSRYELLMGQNHQEWPSPAEHLAFVVDGHLLAAELQQEFGSAVVVLYLDADAERSRAPEASRASQTATPPAAAWHAVGGDGQTFSPAPPRSSIVEQMWAMPDAEFRAMTRTVDVAAWVWTPGRTPTRILLEPRDGGLPLRNRSPLLDLVDDRLEPAVLGLSGPLVGRLADWNERWIAVTEPTLGYLIDGHDLAAAVQTEVGPDIQVLFPEADRATSQPSNEMRQMLHRVQALRAADGSE</sequence>
<proteinExistence type="predicted"/>
<evidence type="ECO:0000313" key="2">
    <source>
        <dbReference type="EMBL" id="POH68845.1"/>
    </source>
</evidence>
<dbReference type="AlphaFoldDB" id="A0A2S3ZKL9"/>
<evidence type="ECO:0000256" key="1">
    <source>
        <dbReference type="SAM" id="MobiDB-lite"/>
    </source>
</evidence>
<reference evidence="2 3" key="1">
    <citation type="submission" date="2018-01" db="EMBL/GenBank/DDBJ databases">
        <title>Cryobacterium sp. nov., from glaciers in China.</title>
        <authorList>
            <person name="Liu Q."/>
            <person name="Xin Y.-H."/>
        </authorList>
    </citation>
    <scope>NUCLEOTIDE SEQUENCE [LARGE SCALE GENOMIC DNA]</scope>
    <source>
        <strain evidence="2 3">TMN-42</strain>
    </source>
</reference>
<protein>
    <submittedName>
        <fullName evidence="2">Uncharacterized protein</fullName>
    </submittedName>
</protein>
<dbReference type="EMBL" id="PPXD01000005">
    <property type="protein sequence ID" value="POH68845.1"/>
    <property type="molecule type" value="Genomic_DNA"/>
</dbReference>
<evidence type="ECO:0000313" key="3">
    <source>
        <dbReference type="Proteomes" id="UP000237340"/>
    </source>
</evidence>
<organism evidence="2 3">
    <name type="scientific">Cryobacterium zongtaii</name>
    <dbReference type="NCBI Taxonomy" id="1259217"/>
    <lineage>
        <taxon>Bacteria</taxon>
        <taxon>Bacillati</taxon>
        <taxon>Actinomycetota</taxon>
        <taxon>Actinomycetes</taxon>
        <taxon>Micrococcales</taxon>
        <taxon>Microbacteriaceae</taxon>
        <taxon>Cryobacterium</taxon>
    </lineage>
</organism>
<feature type="region of interest" description="Disordered" evidence="1">
    <location>
        <begin position="111"/>
        <end position="142"/>
    </location>
</feature>
<dbReference type="RefSeq" id="WP_103459461.1">
    <property type="nucleotide sequence ID" value="NZ_PPXD01000005.1"/>
</dbReference>
<dbReference type="Proteomes" id="UP000237340">
    <property type="component" value="Unassembled WGS sequence"/>
</dbReference>
<name>A0A2S3ZKL9_9MICO</name>
<gene>
    <name evidence="2" type="ORF">C3B61_02750</name>
</gene>
<keyword evidence="3" id="KW-1185">Reference proteome</keyword>
<comment type="caution">
    <text evidence="2">The sequence shown here is derived from an EMBL/GenBank/DDBJ whole genome shotgun (WGS) entry which is preliminary data.</text>
</comment>
<accession>A0A2S3ZKL9</accession>